<evidence type="ECO:0000313" key="5">
    <source>
        <dbReference type="Proteomes" id="UP000253919"/>
    </source>
</evidence>
<dbReference type="EMBL" id="QASA01000001">
    <property type="protein sequence ID" value="RDC65648.1"/>
    <property type="molecule type" value="Genomic_DNA"/>
</dbReference>
<evidence type="ECO:0000256" key="1">
    <source>
        <dbReference type="SAM" id="Coils"/>
    </source>
</evidence>
<dbReference type="AlphaFoldDB" id="A0A369QU08"/>
<dbReference type="RefSeq" id="WP_115374629.1">
    <property type="nucleotide sequence ID" value="NZ_QASA01000001.1"/>
</dbReference>
<feature type="region of interest" description="Disordered" evidence="2">
    <location>
        <begin position="298"/>
        <end position="332"/>
    </location>
</feature>
<proteinExistence type="predicted"/>
<keyword evidence="3" id="KW-0812">Transmembrane</keyword>
<feature type="coiled-coil region" evidence="1">
    <location>
        <begin position="122"/>
        <end position="151"/>
    </location>
</feature>
<keyword evidence="1" id="KW-0175">Coiled coil</keyword>
<organism evidence="4 5">
    <name type="scientific">Adhaeribacter pallidiroseus</name>
    <dbReference type="NCBI Taxonomy" id="2072847"/>
    <lineage>
        <taxon>Bacteria</taxon>
        <taxon>Pseudomonadati</taxon>
        <taxon>Bacteroidota</taxon>
        <taxon>Cytophagia</taxon>
        <taxon>Cytophagales</taxon>
        <taxon>Hymenobacteraceae</taxon>
        <taxon>Adhaeribacter</taxon>
    </lineage>
</organism>
<evidence type="ECO:0000256" key="3">
    <source>
        <dbReference type="SAM" id="Phobius"/>
    </source>
</evidence>
<gene>
    <name evidence="4" type="ORF">AHMF7616_04278</name>
</gene>
<feature type="transmembrane region" description="Helical" evidence="3">
    <location>
        <begin position="82"/>
        <end position="101"/>
    </location>
</feature>
<feature type="compositionally biased region" description="Basic and acidic residues" evidence="2">
    <location>
        <begin position="298"/>
        <end position="307"/>
    </location>
</feature>
<keyword evidence="5" id="KW-1185">Reference proteome</keyword>
<name>A0A369QU08_9BACT</name>
<sequence>MGIENEISIIDRRTIELHNWFTDNTHLMDAVVQNKCEYEFLGIIREIASVFKIVIIIETEPLADGGLRRWFKVAAKDENKKATITVALIVAFLTSIIVTPITTSISKATEKLIEKFFEDPEINKLEKEKLKLEIEKLRQEISKNSQQLEENSVIKKKKSNFYEVLEKYPKVEKVSFLVSDSNKKERYNEQVVYRRSFKEFILVSDELEPTEIDNAVIEIISPVLKKGNYKWMGIYNGEPIPFSMKSKEFKTLVQVGEIKFKNGTAINCHLVVHKKIDNEGVERITSFEVTRVNNYFENDKPIETPEGRRHRQKKEGEKQQLNLFTKDNDKEK</sequence>
<protein>
    <submittedName>
        <fullName evidence="4">Uncharacterized protein</fullName>
    </submittedName>
</protein>
<keyword evidence="3" id="KW-1133">Transmembrane helix</keyword>
<dbReference type="OrthoDB" id="1091280at2"/>
<evidence type="ECO:0000313" key="4">
    <source>
        <dbReference type="EMBL" id="RDC65648.1"/>
    </source>
</evidence>
<comment type="caution">
    <text evidence="4">The sequence shown here is derived from an EMBL/GenBank/DDBJ whole genome shotgun (WGS) entry which is preliminary data.</text>
</comment>
<accession>A0A369QU08</accession>
<reference evidence="4 5" key="1">
    <citation type="submission" date="2018-04" db="EMBL/GenBank/DDBJ databases">
        <title>Adhaeribacter sp. HMF7616 genome sequencing and assembly.</title>
        <authorList>
            <person name="Kang H."/>
            <person name="Kang J."/>
            <person name="Cha I."/>
            <person name="Kim H."/>
            <person name="Joh K."/>
        </authorList>
    </citation>
    <scope>NUCLEOTIDE SEQUENCE [LARGE SCALE GENOMIC DNA]</scope>
    <source>
        <strain evidence="4 5">HMF7616</strain>
    </source>
</reference>
<dbReference type="Proteomes" id="UP000253919">
    <property type="component" value="Unassembled WGS sequence"/>
</dbReference>
<evidence type="ECO:0000256" key="2">
    <source>
        <dbReference type="SAM" id="MobiDB-lite"/>
    </source>
</evidence>
<keyword evidence="3" id="KW-0472">Membrane</keyword>